<comment type="caution">
    <text evidence="14">The sequence shown here is derived from an EMBL/GenBank/DDBJ whole genome shotgun (WGS) entry which is preliminary data.</text>
</comment>
<sequence length="325" mass="36854">MNTKRPRKFLFPRIDSNRAGRLRVSDIHELYWEESGNPEGIPVVALHGGPGGGSNPDMRRFFDPARYRIIIFDQRGCGRSSPFSELKENTTWDLVADMEKLREELGVEKWVVFGGSWGSTLALTYASLHRANTLALILRGIFLLTHAEIQWFYQEGASRLFPDAFDRYLAPIPEDERHDLVQAFYSRLTGSNAQERAAAARAWAQWEGETLSIRGPSMRPTKFEEQEFVDAFARIECHYFWNKGFFDKDGWLLDQASTFGNLPGVIVHGRYDVVTPLSSAWALKKAWPNADLKIISDAGHSSMEPGIVNELVGATEMFADRFSED</sequence>
<evidence type="ECO:0000256" key="11">
    <source>
        <dbReference type="PIRNR" id="PIRNR006431"/>
    </source>
</evidence>
<keyword evidence="6 11" id="KW-0031">Aminopeptidase</keyword>
<evidence type="ECO:0000256" key="8">
    <source>
        <dbReference type="ARBA" id="ARBA00022670"/>
    </source>
</evidence>
<evidence type="ECO:0000256" key="3">
    <source>
        <dbReference type="ARBA" id="ARBA00010088"/>
    </source>
</evidence>
<evidence type="ECO:0000256" key="2">
    <source>
        <dbReference type="ARBA" id="ARBA00004496"/>
    </source>
</evidence>
<evidence type="ECO:0000256" key="6">
    <source>
        <dbReference type="ARBA" id="ARBA00022438"/>
    </source>
</evidence>
<reference evidence="15" key="1">
    <citation type="journal article" date="2019" name="Int. J. Syst. Evol. Microbiol.">
        <title>The Global Catalogue of Microorganisms (GCM) 10K type strain sequencing project: providing services to taxonomists for standard genome sequencing and annotation.</title>
        <authorList>
            <consortium name="The Broad Institute Genomics Platform"/>
            <consortium name="The Broad Institute Genome Sequencing Center for Infectious Disease"/>
            <person name="Wu L."/>
            <person name="Ma J."/>
        </authorList>
    </citation>
    <scope>NUCLEOTIDE SEQUENCE [LARGE SCALE GENOMIC DNA]</scope>
    <source>
        <strain evidence="15">CCUG 51308</strain>
    </source>
</reference>
<evidence type="ECO:0000256" key="10">
    <source>
        <dbReference type="ARBA" id="ARBA00029605"/>
    </source>
</evidence>
<dbReference type="GO" id="GO:0004177">
    <property type="term" value="F:aminopeptidase activity"/>
    <property type="evidence" value="ECO:0007669"/>
    <property type="project" value="UniProtKB-KW"/>
</dbReference>
<evidence type="ECO:0000256" key="7">
    <source>
        <dbReference type="ARBA" id="ARBA00022490"/>
    </source>
</evidence>
<comment type="catalytic activity">
    <reaction evidence="1 11 12">
        <text>Release of N-terminal proline from a peptide.</text>
        <dbReference type="EC" id="3.4.11.5"/>
    </reaction>
</comment>
<organism evidence="14 15">
    <name type="scientific">Hirschia litorea</name>
    <dbReference type="NCBI Taxonomy" id="1199156"/>
    <lineage>
        <taxon>Bacteria</taxon>
        <taxon>Pseudomonadati</taxon>
        <taxon>Pseudomonadota</taxon>
        <taxon>Alphaproteobacteria</taxon>
        <taxon>Hyphomonadales</taxon>
        <taxon>Hyphomonadaceae</taxon>
        <taxon>Hirschia</taxon>
    </lineage>
</organism>
<keyword evidence="7 11" id="KW-0963">Cytoplasm</keyword>
<dbReference type="PANTHER" id="PTHR43722:SF1">
    <property type="entry name" value="PROLINE IMINOPEPTIDASE"/>
    <property type="match status" value="1"/>
</dbReference>
<dbReference type="RefSeq" id="WP_382167081.1">
    <property type="nucleotide sequence ID" value="NZ_JBHTBR010000005.1"/>
</dbReference>
<keyword evidence="15" id="KW-1185">Reference proteome</keyword>
<evidence type="ECO:0000256" key="12">
    <source>
        <dbReference type="RuleBase" id="RU003421"/>
    </source>
</evidence>
<proteinExistence type="inferred from homology"/>
<evidence type="ECO:0000256" key="5">
    <source>
        <dbReference type="ARBA" id="ARBA00021843"/>
    </source>
</evidence>
<gene>
    <name evidence="14" type="primary">pip</name>
    <name evidence="14" type="ORF">ACFQS8_09470</name>
</gene>
<dbReference type="EC" id="3.4.11.5" evidence="4 11"/>
<evidence type="ECO:0000256" key="4">
    <source>
        <dbReference type="ARBA" id="ARBA00012568"/>
    </source>
</evidence>
<keyword evidence="9 11" id="KW-0378">Hydrolase</keyword>
<protein>
    <recommendedName>
        <fullName evidence="5 11">Proline iminopeptidase</fullName>
        <shortName evidence="11">PIP</shortName>
        <ecNumber evidence="4 11">3.4.11.5</ecNumber>
    </recommendedName>
    <alternativeName>
        <fullName evidence="10 11">Prolyl aminopeptidase</fullName>
    </alternativeName>
</protein>
<comment type="subcellular location">
    <subcellularLocation>
        <location evidence="2 11">Cytoplasm</location>
    </subcellularLocation>
</comment>
<dbReference type="SUPFAM" id="SSF53474">
    <property type="entry name" value="alpha/beta-Hydrolases"/>
    <property type="match status" value="1"/>
</dbReference>
<evidence type="ECO:0000256" key="9">
    <source>
        <dbReference type="ARBA" id="ARBA00022801"/>
    </source>
</evidence>
<comment type="similarity">
    <text evidence="3 11 12">Belongs to the peptidase S33 family.</text>
</comment>
<feature type="domain" description="AB hydrolase-1" evidence="13">
    <location>
        <begin position="42"/>
        <end position="303"/>
    </location>
</feature>
<evidence type="ECO:0000256" key="1">
    <source>
        <dbReference type="ARBA" id="ARBA00001585"/>
    </source>
</evidence>
<dbReference type="PIRSF" id="PIRSF006431">
    <property type="entry name" value="Pept_S33"/>
    <property type="match status" value="1"/>
</dbReference>
<evidence type="ECO:0000313" key="14">
    <source>
        <dbReference type="EMBL" id="MFC7291843.1"/>
    </source>
</evidence>
<dbReference type="InterPro" id="IPR000073">
    <property type="entry name" value="AB_hydrolase_1"/>
</dbReference>
<name>A0ABW2ILI6_9PROT</name>
<evidence type="ECO:0000313" key="15">
    <source>
        <dbReference type="Proteomes" id="UP001596492"/>
    </source>
</evidence>
<dbReference type="Proteomes" id="UP001596492">
    <property type="component" value="Unassembled WGS sequence"/>
</dbReference>
<dbReference type="Gene3D" id="3.40.50.1820">
    <property type="entry name" value="alpha/beta hydrolase"/>
    <property type="match status" value="1"/>
</dbReference>
<dbReference type="Pfam" id="PF00561">
    <property type="entry name" value="Abhydrolase_1"/>
    <property type="match status" value="1"/>
</dbReference>
<accession>A0ABW2ILI6</accession>
<dbReference type="EMBL" id="JBHTBR010000005">
    <property type="protein sequence ID" value="MFC7291843.1"/>
    <property type="molecule type" value="Genomic_DNA"/>
</dbReference>
<dbReference type="PRINTS" id="PR00793">
    <property type="entry name" value="PROAMNOPTASE"/>
</dbReference>
<evidence type="ECO:0000259" key="13">
    <source>
        <dbReference type="Pfam" id="PF00561"/>
    </source>
</evidence>
<dbReference type="InterPro" id="IPR005944">
    <property type="entry name" value="Pro_iminopeptidase"/>
</dbReference>
<dbReference type="NCBIfam" id="TIGR01249">
    <property type="entry name" value="pro_imino_pep_1"/>
    <property type="match status" value="1"/>
</dbReference>
<dbReference type="InterPro" id="IPR029058">
    <property type="entry name" value="AB_hydrolase_fold"/>
</dbReference>
<keyword evidence="8 11" id="KW-0645">Protease</keyword>
<dbReference type="InterPro" id="IPR002410">
    <property type="entry name" value="Peptidase_S33"/>
</dbReference>
<dbReference type="PANTHER" id="PTHR43722">
    <property type="entry name" value="PROLINE IMINOPEPTIDASE"/>
    <property type="match status" value="1"/>
</dbReference>